<dbReference type="PANTHER" id="PTHR42928:SF5">
    <property type="entry name" value="BLR1237 PROTEIN"/>
    <property type="match status" value="1"/>
</dbReference>
<reference evidence="3 4" key="1">
    <citation type="submission" date="2016-11" db="EMBL/GenBank/DDBJ databases">
        <authorList>
            <person name="Jaros S."/>
            <person name="Januszkiewicz K."/>
            <person name="Wedrychowicz H."/>
        </authorList>
    </citation>
    <scope>NUCLEOTIDE SEQUENCE [LARGE SCALE GENOMIC DNA]</scope>
    <source>
        <strain evidence="3 4">DSM 29431</strain>
    </source>
</reference>
<dbReference type="Gene3D" id="3.40.190.150">
    <property type="entry name" value="Bordetella uptake gene, domain 1"/>
    <property type="match status" value="1"/>
</dbReference>
<organism evidence="3 4">
    <name type="scientific">Marivita hallyeonensis</name>
    <dbReference type="NCBI Taxonomy" id="996342"/>
    <lineage>
        <taxon>Bacteria</taxon>
        <taxon>Pseudomonadati</taxon>
        <taxon>Pseudomonadota</taxon>
        <taxon>Alphaproteobacteria</taxon>
        <taxon>Rhodobacterales</taxon>
        <taxon>Roseobacteraceae</taxon>
        <taxon>Marivita</taxon>
    </lineage>
</organism>
<dbReference type="SUPFAM" id="SSF53850">
    <property type="entry name" value="Periplasmic binding protein-like II"/>
    <property type="match status" value="1"/>
</dbReference>
<dbReference type="InterPro" id="IPR042100">
    <property type="entry name" value="Bug_dom1"/>
</dbReference>
<evidence type="ECO:0000256" key="2">
    <source>
        <dbReference type="SAM" id="SignalP"/>
    </source>
</evidence>
<comment type="similarity">
    <text evidence="1">Belongs to the UPF0065 (bug) family.</text>
</comment>
<keyword evidence="3" id="KW-0675">Receptor</keyword>
<keyword evidence="4" id="KW-1185">Reference proteome</keyword>
<dbReference type="InterPro" id="IPR005064">
    <property type="entry name" value="BUG"/>
</dbReference>
<dbReference type="AlphaFoldDB" id="A0A1M5N0U5"/>
<evidence type="ECO:0000313" key="4">
    <source>
        <dbReference type="Proteomes" id="UP000184221"/>
    </source>
</evidence>
<dbReference type="EMBL" id="FQXC01000001">
    <property type="protein sequence ID" value="SHG83075.1"/>
    <property type="molecule type" value="Genomic_DNA"/>
</dbReference>
<dbReference type="Pfam" id="PF03401">
    <property type="entry name" value="TctC"/>
    <property type="match status" value="1"/>
</dbReference>
<sequence>MAFGKFMKGLAAAVLAATLGTAAVAEYPEKPITMIIPLGAGGSHDLNARVIASVLPSYLGQPVIVQLMPGSAGQIGTSAAAQAPADGYTILFTQNFIDELQQHVAELPYDPNGDFVAIARTNFAAPSIIVKSDSSFNTIGDLVAHSKANPGSLKFGHSGNWGAFMVPGALVFNAAGTMPTMVPHKGGGPAMQALLAGDVDVSMAFNSVIDSQAGAVKALVSVSPDTQIEGVPTTAEAGLDGVDTVGIMHRVVLVRRDTPPEIVDKLRAAFAAMKEDKSYQKLLAKLGENNVYMDGAEYEAVRVSQGEAYQALVKTLTGG</sequence>
<dbReference type="PANTHER" id="PTHR42928">
    <property type="entry name" value="TRICARBOXYLATE-BINDING PROTEIN"/>
    <property type="match status" value="1"/>
</dbReference>
<dbReference type="PIRSF" id="PIRSF017082">
    <property type="entry name" value="YflP"/>
    <property type="match status" value="1"/>
</dbReference>
<proteinExistence type="inferred from homology"/>
<gene>
    <name evidence="3" type="ORF">SAMN05443551_0725</name>
</gene>
<dbReference type="RefSeq" id="WP_072776115.1">
    <property type="nucleotide sequence ID" value="NZ_FQXC01000001.1"/>
</dbReference>
<evidence type="ECO:0000256" key="1">
    <source>
        <dbReference type="ARBA" id="ARBA00006987"/>
    </source>
</evidence>
<keyword evidence="2" id="KW-0732">Signal</keyword>
<feature type="chain" id="PRO_5012770600" evidence="2">
    <location>
        <begin position="26"/>
        <end position="319"/>
    </location>
</feature>
<protein>
    <submittedName>
        <fullName evidence="3">Tripartite-type tricarboxylate transporter, receptor component TctC</fullName>
    </submittedName>
</protein>
<name>A0A1M5N0U5_9RHOB</name>
<evidence type="ECO:0000313" key="3">
    <source>
        <dbReference type="EMBL" id="SHG83075.1"/>
    </source>
</evidence>
<dbReference type="CDD" id="cd07012">
    <property type="entry name" value="PBP2_Bug_TTT"/>
    <property type="match status" value="1"/>
</dbReference>
<dbReference type="Proteomes" id="UP000184221">
    <property type="component" value="Unassembled WGS sequence"/>
</dbReference>
<accession>A0A1M5N0U5</accession>
<feature type="signal peptide" evidence="2">
    <location>
        <begin position="1"/>
        <end position="25"/>
    </location>
</feature>
<dbReference type="OrthoDB" id="8970543at2"/>
<dbReference type="Gene3D" id="3.40.190.10">
    <property type="entry name" value="Periplasmic binding protein-like II"/>
    <property type="match status" value="1"/>
</dbReference>
<dbReference type="STRING" id="996342.SAMN05443551_0725"/>